<accession>A0ABQ5B5P7</accession>
<gene>
    <name evidence="1" type="ORF">Tco_0857257</name>
</gene>
<keyword evidence="2" id="KW-1185">Reference proteome</keyword>
<dbReference type="Proteomes" id="UP001151760">
    <property type="component" value="Unassembled WGS sequence"/>
</dbReference>
<evidence type="ECO:0000313" key="2">
    <source>
        <dbReference type="Proteomes" id="UP001151760"/>
    </source>
</evidence>
<protein>
    <submittedName>
        <fullName evidence="1">Uncharacterized protein</fullName>
    </submittedName>
</protein>
<reference evidence="1" key="1">
    <citation type="journal article" date="2022" name="Int. J. Mol. Sci.">
        <title>Draft Genome of Tanacetum Coccineum: Genomic Comparison of Closely Related Tanacetum-Family Plants.</title>
        <authorList>
            <person name="Yamashiro T."/>
            <person name="Shiraishi A."/>
            <person name="Nakayama K."/>
            <person name="Satake H."/>
        </authorList>
    </citation>
    <scope>NUCLEOTIDE SEQUENCE</scope>
</reference>
<evidence type="ECO:0000313" key="1">
    <source>
        <dbReference type="EMBL" id="GJT10215.1"/>
    </source>
</evidence>
<proteinExistence type="predicted"/>
<organism evidence="1 2">
    <name type="scientific">Tanacetum coccineum</name>
    <dbReference type="NCBI Taxonomy" id="301880"/>
    <lineage>
        <taxon>Eukaryota</taxon>
        <taxon>Viridiplantae</taxon>
        <taxon>Streptophyta</taxon>
        <taxon>Embryophyta</taxon>
        <taxon>Tracheophyta</taxon>
        <taxon>Spermatophyta</taxon>
        <taxon>Magnoliopsida</taxon>
        <taxon>eudicotyledons</taxon>
        <taxon>Gunneridae</taxon>
        <taxon>Pentapetalae</taxon>
        <taxon>asterids</taxon>
        <taxon>campanulids</taxon>
        <taxon>Asterales</taxon>
        <taxon>Asteraceae</taxon>
        <taxon>Asteroideae</taxon>
        <taxon>Anthemideae</taxon>
        <taxon>Anthemidinae</taxon>
        <taxon>Tanacetum</taxon>
    </lineage>
</organism>
<reference evidence="1" key="2">
    <citation type="submission" date="2022-01" db="EMBL/GenBank/DDBJ databases">
        <authorList>
            <person name="Yamashiro T."/>
            <person name="Shiraishi A."/>
            <person name="Satake H."/>
            <person name="Nakayama K."/>
        </authorList>
    </citation>
    <scope>NUCLEOTIDE SEQUENCE</scope>
</reference>
<sequence>MKEEPKTKKLYSSKHIRAAETANGDWGKMEFFFVEGFAVNGRSRRKEKDLWQILGGDNTSCSKAISAAEQQPGIKKNQTFHAFSTRKSDDEVYKEC</sequence>
<name>A0ABQ5B5P7_9ASTR</name>
<dbReference type="EMBL" id="BQNB010012970">
    <property type="protein sequence ID" value="GJT10215.1"/>
    <property type="molecule type" value="Genomic_DNA"/>
</dbReference>
<comment type="caution">
    <text evidence="1">The sequence shown here is derived from an EMBL/GenBank/DDBJ whole genome shotgun (WGS) entry which is preliminary data.</text>
</comment>